<dbReference type="GO" id="GO:0003677">
    <property type="term" value="F:DNA binding"/>
    <property type="evidence" value="ECO:0007669"/>
    <property type="project" value="UniProtKB-UniRule"/>
</dbReference>
<dbReference type="FunFam" id="1.10.150.20:FF:000009">
    <property type="entry name" value="Flap endonuclease 1"/>
    <property type="match status" value="1"/>
</dbReference>
<dbReference type="Pfam" id="PF00867">
    <property type="entry name" value="XPG_I"/>
    <property type="match status" value="1"/>
</dbReference>
<dbReference type="Pfam" id="PF00752">
    <property type="entry name" value="XPG_N"/>
    <property type="match status" value="1"/>
</dbReference>
<reference evidence="19 20" key="2">
    <citation type="submission" date="2018-11" db="EMBL/GenBank/DDBJ databases">
        <authorList>
            <consortium name="Pathogen Informatics"/>
        </authorList>
    </citation>
    <scope>NUCLEOTIDE SEQUENCE [LARGE SCALE GENOMIC DNA]</scope>
</reference>
<keyword evidence="4 15" id="KW-0540">Nuclease</keyword>
<comment type="function">
    <text evidence="15">Structure-specific nuclease with 5'-flap endonuclease and 5'-3' exonuclease activities involved in DNA replication and repair. During DNA replication, cleaves the 5'-overhanging flap structure that is generated by displacement synthesis when DNA polymerase encounters the 5'-end of a downstream Okazaki fragment. It enters the flap from the 5'-end and then tracks to cleave the flap base, leaving a nick for ligation. Also involved in the long patch base excision repair (LP-BER) pathway, by cleaving within the apurinic/apyrimidinic (AP) site-terminated flap. Acts as a genome stabilization factor that prevents flaps from equilibrating into structures that lead to duplications and deletions. Also possesses 5'-3' exonuclease activity on nicked or gapped double-stranded DNA, and exhibits RNase H activity. Also involved in replication and repair of rDNA and in repairing mitochondrial DNA.</text>
</comment>
<evidence type="ECO:0000259" key="17">
    <source>
        <dbReference type="SMART" id="SM00484"/>
    </source>
</evidence>
<dbReference type="Proteomes" id="UP000270296">
    <property type="component" value="Unassembled WGS sequence"/>
</dbReference>
<dbReference type="InterPro" id="IPR008918">
    <property type="entry name" value="HhH2"/>
</dbReference>
<evidence type="ECO:0000256" key="10">
    <source>
        <dbReference type="ARBA" id="ARBA00022842"/>
    </source>
</evidence>
<keyword evidence="8 15" id="KW-0378">Hydrolase</keyword>
<evidence type="ECO:0000256" key="11">
    <source>
        <dbReference type="ARBA" id="ARBA00023128"/>
    </source>
</evidence>
<dbReference type="WBParaSite" id="SBAD_0000773401-mRNA-1">
    <property type="protein sequence ID" value="SBAD_0000773401-mRNA-1"/>
    <property type="gene ID" value="SBAD_0000773401"/>
</dbReference>
<dbReference type="GO" id="GO:0005739">
    <property type="term" value="C:mitochondrion"/>
    <property type="evidence" value="ECO:0007669"/>
    <property type="project" value="UniProtKB-SubCell"/>
</dbReference>
<dbReference type="InterPro" id="IPR036279">
    <property type="entry name" value="5-3_exonuclease_C_sf"/>
</dbReference>
<dbReference type="SMART" id="SM00475">
    <property type="entry name" value="53EXOc"/>
    <property type="match status" value="1"/>
</dbReference>
<keyword evidence="20" id="KW-1185">Reference proteome</keyword>
<dbReference type="OrthoDB" id="1937206at2759"/>
<accession>A0A183IV08</accession>
<dbReference type="PRINTS" id="PR00853">
    <property type="entry name" value="XPGRADSUPER"/>
</dbReference>
<dbReference type="Gene3D" id="1.10.150.20">
    <property type="entry name" value="5' to 3' exonuclease, C-terminal subdomain"/>
    <property type="match status" value="1"/>
</dbReference>
<feature type="domain" description="XPG N-terminal" evidence="18">
    <location>
        <begin position="1"/>
        <end position="107"/>
    </location>
</feature>
<protein>
    <recommendedName>
        <fullName evidence="15">Flap endonuclease 1</fullName>
        <shortName evidence="15">FEN-1</shortName>
        <ecNumber evidence="15">3.1.-.-</ecNumber>
    </recommendedName>
    <alternativeName>
        <fullName evidence="15">Flap structure-specific endonuclease 1</fullName>
    </alternativeName>
</protein>
<name>A0A183IV08_9BILA</name>
<keyword evidence="7 15" id="KW-0227">DNA damage</keyword>
<comment type="cofactor">
    <cofactor evidence="15">
        <name>Mg(2+)</name>
        <dbReference type="ChEBI" id="CHEBI:18420"/>
    </cofactor>
    <text evidence="15">Binds 2 magnesium ions per subunit. They probably participate in the reaction catalyzed by the enzyme. May bind an additional third magnesium ion after substrate binding.</text>
</comment>
<dbReference type="SMART" id="SM00279">
    <property type="entry name" value="HhH2"/>
    <property type="match status" value="1"/>
</dbReference>
<evidence type="ECO:0000259" key="18">
    <source>
        <dbReference type="SMART" id="SM00485"/>
    </source>
</evidence>
<dbReference type="GO" id="GO:0017108">
    <property type="term" value="F:5'-flap endonuclease activity"/>
    <property type="evidence" value="ECO:0007669"/>
    <property type="project" value="UniProtKB-UniRule"/>
</dbReference>
<dbReference type="GO" id="GO:0000287">
    <property type="term" value="F:magnesium ion binding"/>
    <property type="evidence" value="ECO:0007669"/>
    <property type="project" value="UniProtKB-UniRule"/>
</dbReference>
<keyword evidence="10 15" id="KW-0460">Magnesium</keyword>
<dbReference type="AlphaFoldDB" id="A0A183IV08"/>
<evidence type="ECO:0000256" key="13">
    <source>
        <dbReference type="ARBA" id="ARBA00023242"/>
    </source>
</evidence>
<feature type="domain" description="5'-3' exonuclease" evidence="16">
    <location>
        <begin position="29"/>
        <end position="329"/>
    </location>
</feature>
<dbReference type="EMBL" id="UZAM01010635">
    <property type="protein sequence ID" value="VDP13153.1"/>
    <property type="molecule type" value="Genomic_DNA"/>
</dbReference>
<dbReference type="InterPro" id="IPR006086">
    <property type="entry name" value="XPG-I_dom"/>
</dbReference>
<dbReference type="SMART" id="SM00485">
    <property type="entry name" value="XPGN"/>
    <property type="match status" value="1"/>
</dbReference>
<dbReference type="GO" id="GO:0005654">
    <property type="term" value="C:nucleoplasm"/>
    <property type="evidence" value="ECO:0007669"/>
    <property type="project" value="UniProtKB-SubCell"/>
</dbReference>
<dbReference type="HAMAP" id="MF_00614">
    <property type="entry name" value="Fen"/>
    <property type="match status" value="1"/>
</dbReference>
<evidence type="ECO:0000256" key="4">
    <source>
        <dbReference type="ARBA" id="ARBA00022722"/>
    </source>
</evidence>
<dbReference type="PANTHER" id="PTHR11081">
    <property type="entry name" value="FLAP ENDONUCLEASE FAMILY MEMBER"/>
    <property type="match status" value="1"/>
</dbReference>
<organism evidence="21">
    <name type="scientific">Soboliphyme baturini</name>
    <dbReference type="NCBI Taxonomy" id="241478"/>
    <lineage>
        <taxon>Eukaryota</taxon>
        <taxon>Metazoa</taxon>
        <taxon>Ecdysozoa</taxon>
        <taxon>Nematoda</taxon>
        <taxon>Enoplea</taxon>
        <taxon>Dorylaimia</taxon>
        <taxon>Dioctophymatida</taxon>
        <taxon>Dioctophymatoidea</taxon>
        <taxon>Soboliphymatidae</taxon>
        <taxon>Soboliphyme</taxon>
    </lineage>
</organism>
<evidence type="ECO:0000313" key="19">
    <source>
        <dbReference type="EMBL" id="VDP13153.1"/>
    </source>
</evidence>
<dbReference type="InterPro" id="IPR006085">
    <property type="entry name" value="XPG_DNA_repair_N"/>
</dbReference>
<evidence type="ECO:0000313" key="21">
    <source>
        <dbReference type="WBParaSite" id="SBAD_0000773401-mRNA-1"/>
    </source>
</evidence>
<dbReference type="InterPro" id="IPR023426">
    <property type="entry name" value="Flap_endonuc"/>
</dbReference>
<dbReference type="Gene3D" id="3.40.50.1010">
    <property type="entry name" value="5'-nuclease"/>
    <property type="match status" value="1"/>
</dbReference>
<dbReference type="CDD" id="cd09867">
    <property type="entry name" value="PIN_FEN1"/>
    <property type="match status" value="1"/>
</dbReference>
<reference evidence="21" key="1">
    <citation type="submission" date="2016-06" db="UniProtKB">
        <authorList>
            <consortium name="WormBaseParasite"/>
        </authorList>
    </citation>
    <scope>IDENTIFICATION</scope>
</reference>
<keyword evidence="11 15" id="KW-0496">Mitochondrion</keyword>
<dbReference type="InterPro" id="IPR029060">
    <property type="entry name" value="PIN-like_dom_sf"/>
</dbReference>
<dbReference type="EC" id="3.1.-.-" evidence="15"/>
<keyword evidence="5 15" id="KW-0479">Metal-binding</keyword>
<keyword evidence="13 15" id="KW-0539">Nucleus</keyword>
<evidence type="ECO:0000256" key="6">
    <source>
        <dbReference type="ARBA" id="ARBA00022759"/>
    </source>
</evidence>
<evidence type="ECO:0000256" key="15">
    <source>
        <dbReference type="HAMAP-Rule" id="MF_03140"/>
    </source>
</evidence>
<evidence type="ECO:0000259" key="16">
    <source>
        <dbReference type="SMART" id="SM00475"/>
    </source>
</evidence>
<keyword evidence="9 15" id="KW-0269">Exonuclease</keyword>
<evidence type="ECO:0000256" key="12">
    <source>
        <dbReference type="ARBA" id="ARBA00023204"/>
    </source>
</evidence>
<dbReference type="SMART" id="SM00484">
    <property type="entry name" value="XPGI"/>
    <property type="match status" value="1"/>
</dbReference>
<evidence type="ECO:0000256" key="8">
    <source>
        <dbReference type="ARBA" id="ARBA00022801"/>
    </source>
</evidence>
<evidence type="ECO:0000256" key="2">
    <source>
        <dbReference type="ARBA" id="ARBA00022553"/>
    </source>
</evidence>
<gene>
    <name evidence="19" type="ORF">SBAD_LOCUS7455</name>
</gene>
<evidence type="ECO:0000256" key="7">
    <source>
        <dbReference type="ARBA" id="ARBA00022763"/>
    </source>
</evidence>
<keyword evidence="2 15" id="KW-0597">Phosphoprotein</keyword>
<dbReference type="GO" id="GO:0008409">
    <property type="term" value="F:5'-3' exonuclease activity"/>
    <property type="evidence" value="ECO:0007669"/>
    <property type="project" value="UniProtKB-UniRule"/>
</dbReference>
<proteinExistence type="inferred from homology"/>
<feature type="domain" description="XPG-I" evidence="17">
    <location>
        <begin position="146"/>
        <end position="213"/>
    </location>
</feature>
<dbReference type="SUPFAM" id="SSF47807">
    <property type="entry name" value="5' to 3' exonuclease, C-terminal subdomain"/>
    <property type="match status" value="1"/>
</dbReference>
<evidence type="ECO:0000256" key="1">
    <source>
        <dbReference type="ARBA" id="ARBA00004173"/>
    </source>
</evidence>
<keyword evidence="3 15" id="KW-0235">DNA replication</keyword>
<comment type="similarity">
    <text evidence="14 15">Belongs to the XPG/RAD2 endonuclease family. FEN1 subfamily.</text>
</comment>
<evidence type="ECO:0000313" key="20">
    <source>
        <dbReference type="Proteomes" id="UP000270296"/>
    </source>
</evidence>
<dbReference type="GO" id="GO:0005730">
    <property type="term" value="C:nucleolus"/>
    <property type="evidence" value="ECO:0007669"/>
    <property type="project" value="UniProtKB-SubCell"/>
</dbReference>
<dbReference type="SUPFAM" id="SSF88723">
    <property type="entry name" value="PIN domain-like"/>
    <property type="match status" value="1"/>
</dbReference>
<evidence type="ECO:0000256" key="3">
    <source>
        <dbReference type="ARBA" id="ARBA00022705"/>
    </source>
</evidence>
<dbReference type="InterPro" id="IPR006084">
    <property type="entry name" value="XPG/Rad2"/>
</dbReference>
<evidence type="ECO:0000256" key="14">
    <source>
        <dbReference type="ARBA" id="ARBA00034726"/>
    </source>
</evidence>
<keyword evidence="12 15" id="KW-0234">DNA repair</keyword>
<dbReference type="PROSITE" id="PS00841">
    <property type="entry name" value="XPG_1"/>
    <property type="match status" value="1"/>
</dbReference>
<evidence type="ECO:0000256" key="5">
    <source>
        <dbReference type="ARBA" id="ARBA00022723"/>
    </source>
</evidence>
<sequence>MGIKDLTKVICDNAPNSVSEHDLKYYFGRKVAIDASMSIYQFLIAVRQDGSQLSNDAGETTSHLLGMFYRTIRMVENGIKPIYVFDGKPPEMKGDELQKRTDRRIEAKTELDKAVETGDTETIDKLNRRLVKVSKEQTDECKKLLRLMGIPIIEAPGEAEAQCAALVNAGVVYGAATEDMDTLTFGSNVLLRHMTKMPIKEFRLADVLQGMKLNKNEFVDLCILLGCDYCPTIKGIGPKKAYELIKTYHSIEEILKHIDAKLVANFFTITWSDPDEEGLVEFLVRTKNFNEVRVRNGAAKLMKARHTATQGRIDNFFTVVPATNKRKVRILK</sequence>
<dbReference type="InterPro" id="IPR019974">
    <property type="entry name" value="XPG_CS"/>
</dbReference>
<dbReference type="FunFam" id="3.40.50.1010:FF:000003">
    <property type="entry name" value="Flap endonuclease 1"/>
    <property type="match status" value="1"/>
</dbReference>
<evidence type="ECO:0000256" key="9">
    <source>
        <dbReference type="ARBA" id="ARBA00022839"/>
    </source>
</evidence>
<dbReference type="PANTHER" id="PTHR11081:SF9">
    <property type="entry name" value="FLAP ENDONUCLEASE 1"/>
    <property type="match status" value="1"/>
</dbReference>
<dbReference type="InterPro" id="IPR002421">
    <property type="entry name" value="5-3_exonuclease"/>
</dbReference>
<dbReference type="GO" id="GO:0006284">
    <property type="term" value="P:base-excision repair"/>
    <property type="evidence" value="ECO:0007669"/>
    <property type="project" value="UniProtKB-UniRule"/>
</dbReference>
<dbReference type="GO" id="GO:0043137">
    <property type="term" value="P:DNA replication, removal of RNA primer"/>
    <property type="evidence" value="ECO:0007669"/>
    <property type="project" value="UniProtKB-UniRule"/>
</dbReference>
<keyword evidence="6 15" id="KW-0255">Endonuclease</keyword>
<comment type="subcellular location">
    <subcellularLocation>
        <location evidence="1 15">Mitochondrion</location>
    </subcellularLocation>
    <subcellularLocation>
        <location evidence="15">Nucleus</location>
        <location evidence="15">Nucleolus</location>
    </subcellularLocation>
    <subcellularLocation>
        <location evidence="15">Nucleus</location>
        <location evidence="15">Nucleoplasm</location>
    </subcellularLocation>
    <text evidence="15">Resides mostly in the nucleoli and relocalizes to the nucleoplasm upon DNA damage.</text>
</comment>